<reference evidence="2" key="1">
    <citation type="journal article" date="2020" name="Stud. Mycol.">
        <title>101 Dothideomycetes genomes: a test case for predicting lifestyles and emergence of pathogens.</title>
        <authorList>
            <person name="Haridas S."/>
            <person name="Albert R."/>
            <person name="Binder M."/>
            <person name="Bloem J."/>
            <person name="Labutti K."/>
            <person name="Salamov A."/>
            <person name="Andreopoulos B."/>
            <person name="Baker S."/>
            <person name="Barry K."/>
            <person name="Bills G."/>
            <person name="Bluhm B."/>
            <person name="Cannon C."/>
            <person name="Castanera R."/>
            <person name="Culley D."/>
            <person name="Daum C."/>
            <person name="Ezra D."/>
            <person name="Gonzalez J."/>
            <person name="Henrissat B."/>
            <person name="Kuo A."/>
            <person name="Liang C."/>
            <person name="Lipzen A."/>
            <person name="Lutzoni F."/>
            <person name="Magnuson J."/>
            <person name="Mondo S."/>
            <person name="Nolan M."/>
            <person name="Ohm R."/>
            <person name="Pangilinan J."/>
            <person name="Park H.-J."/>
            <person name="Ramirez L."/>
            <person name="Alfaro M."/>
            <person name="Sun H."/>
            <person name="Tritt A."/>
            <person name="Yoshinaga Y."/>
            <person name="Zwiers L.-H."/>
            <person name="Turgeon B."/>
            <person name="Goodwin S."/>
            <person name="Spatafora J."/>
            <person name="Crous P."/>
            <person name="Grigoriev I."/>
        </authorList>
    </citation>
    <scope>NUCLEOTIDE SEQUENCE</scope>
    <source>
        <strain evidence="2">CBS 122368</strain>
    </source>
</reference>
<feature type="non-terminal residue" evidence="2">
    <location>
        <position position="182"/>
    </location>
</feature>
<keyword evidence="3" id="KW-1185">Reference proteome</keyword>
<dbReference type="Proteomes" id="UP000800094">
    <property type="component" value="Unassembled WGS sequence"/>
</dbReference>
<dbReference type="RefSeq" id="XP_033691908.1">
    <property type="nucleotide sequence ID" value="XM_033822753.1"/>
</dbReference>
<dbReference type="AlphaFoldDB" id="A0A6A6J269"/>
<accession>A0A6A6J269</accession>
<proteinExistence type="predicted"/>
<evidence type="ECO:0000256" key="1">
    <source>
        <dbReference type="SAM" id="MobiDB-lite"/>
    </source>
</evidence>
<feature type="compositionally biased region" description="Basic and acidic residues" evidence="1">
    <location>
        <begin position="30"/>
        <end position="44"/>
    </location>
</feature>
<evidence type="ECO:0000313" key="2">
    <source>
        <dbReference type="EMBL" id="KAF2256904.1"/>
    </source>
</evidence>
<dbReference type="EMBL" id="ML987189">
    <property type="protein sequence ID" value="KAF2256904.1"/>
    <property type="molecule type" value="Genomic_DNA"/>
</dbReference>
<feature type="region of interest" description="Disordered" evidence="1">
    <location>
        <begin position="20"/>
        <end position="46"/>
    </location>
</feature>
<evidence type="ECO:0000313" key="3">
    <source>
        <dbReference type="Proteomes" id="UP000800094"/>
    </source>
</evidence>
<protein>
    <submittedName>
        <fullName evidence="2">Uncharacterized protein</fullName>
    </submittedName>
</protein>
<organism evidence="2 3">
    <name type="scientific">Trematosphaeria pertusa</name>
    <dbReference type="NCBI Taxonomy" id="390896"/>
    <lineage>
        <taxon>Eukaryota</taxon>
        <taxon>Fungi</taxon>
        <taxon>Dikarya</taxon>
        <taxon>Ascomycota</taxon>
        <taxon>Pezizomycotina</taxon>
        <taxon>Dothideomycetes</taxon>
        <taxon>Pleosporomycetidae</taxon>
        <taxon>Pleosporales</taxon>
        <taxon>Massarineae</taxon>
        <taxon>Trematosphaeriaceae</taxon>
        <taxon>Trematosphaeria</taxon>
    </lineage>
</organism>
<feature type="non-terminal residue" evidence="2">
    <location>
        <position position="1"/>
    </location>
</feature>
<dbReference type="GeneID" id="54576083"/>
<name>A0A6A6J269_9PLEO</name>
<dbReference type="OrthoDB" id="3788449at2759"/>
<sequence length="182" mass="21303">QLADLEARLSGFEKQLCERGQWHQPNATRTEQDTTSKSSRETHDPAPAIYDLEDLEHAVSLIEKAISPPKTTPTAYHSFAHLKWEWDAAWNEFYAALPSGNYIFLALWRFSSLMNEWYHCGQSHRSDLQPEEVSELLGCWDDWEWDDVWKQWYLAMPGEEGEVCRVYADTWTRGEWGGWTFV</sequence>
<gene>
    <name evidence="2" type="ORF">BU26DRAFT_397043</name>
</gene>